<gene>
    <name evidence="28" type="primary">Slc5a2</name>
    <name evidence="28" type="ORF">GTO95_0008864</name>
</gene>
<evidence type="ECO:0000256" key="13">
    <source>
        <dbReference type="ARBA" id="ARBA00023065"/>
    </source>
</evidence>
<keyword evidence="4" id="KW-0813">Transport</keyword>
<keyword evidence="18" id="KW-0393">Immunoglobulin domain</keyword>
<feature type="transmembrane region" description="Helical" evidence="26">
    <location>
        <begin position="322"/>
        <end position="342"/>
    </location>
</feature>
<keyword evidence="10" id="KW-0769">Symport</keyword>
<evidence type="ECO:0000256" key="23">
    <source>
        <dbReference type="ARBA" id="ARBA00078596"/>
    </source>
</evidence>
<dbReference type="PANTHER" id="PTHR11819:SF145">
    <property type="entry name" value="SODIUM_GLUCOSE COTRANSPORTER 2"/>
    <property type="match status" value="1"/>
</dbReference>
<feature type="non-terminal residue" evidence="28">
    <location>
        <position position="1"/>
    </location>
</feature>
<dbReference type="GO" id="GO:1904659">
    <property type="term" value="P:D-glucose transmembrane transport"/>
    <property type="evidence" value="ECO:0007669"/>
    <property type="project" value="UniProtKB-ARBA"/>
</dbReference>
<evidence type="ECO:0000256" key="11">
    <source>
        <dbReference type="ARBA" id="ARBA00022989"/>
    </source>
</evidence>
<feature type="transmembrane region" description="Helical" evidence="26">
    <location>
        <begin position="254"/>
        <end position="275"/>
    </location>
</feature>
<dbReference type="SMART" id="SM00406">
    <property type="entry name" value="IGv"/>
    <property type="match status" value="1"/>
</dbReference>
<feature type="domain" description="Ig-like" evidence="27">
    <location>
        <begin position="645"/>
        <end position="741"/>
    </location>
</feature>
<dbReference type="SMART" id="SM00408">
    <property type="entry name" value="IGc2"/>
    <property type="match status" value="3"/>
</dbReference>
<comment type="catalytic activity">
    <reaction evidence="19">
        <text>D-glucose(out) + Na(+)(out) = D-glucose(in) + Na(+)(in)</text>
        <dbReference type="Rhea" id="RHEA:70571"/>
        <dbReference type="ChEBI" id="CHEBI:4167"/>
        <dbReference type="ChEBI" id="CHEBI:29101"/>
    </reaction>
    <physiologicalReaction direction="left-to-right" evidence="19">
        <dbReference type="Rhea" id="RHEA:70572"/>
    </physiologicalReaction>
</comment>
<evidence type="ECO:0000256" key="4">
    <source>
        <dbReference type="ARBA" id="ARBA00022448"/>
    </source>
</evidence>
<keyword evidence="8" id="KW-0732">Signal</keyword>
<proteinExistence type="inferred from homology"/>
<evidence type="ECO:0000256" key="1">
    <source>
        <dbReference type="ARBA" id="ARBA00004167"/>
    </source>
</evidence>
<feature type="non-terminal residue" evidence="28">
    <location>
        <position position="1656"/>
    </location>
</feature>
<comment type="similarity">
    <text evidence="3">Belongs to the sodium:solute symporter (SSF) (TC 2.A.21) family.</text>
</comment>
<keyword evidence="16" id="KW-0325">Glycoprotein</keyword>
<dbReference type="PROSITE" id="PS50835">
    <property type="entry name" value="IG_LIKE"/>
    <property type="match status" value="3"/>
</dbReference>
<evidence type="ECO:0000256" key="2">
    <source>
        <dbReference type="ARBA" id="ARBA00004424"/>
    </source>
</evidence>
<evidence type="ECO:0000256" key="17">
    <source>
        <dbReference type="ARBA" id="ARBA00023201"/>
    </source>
</evidence>
<feature type="transmembrane region" description="Helical" evidence="26">
    <location>
        <begin position="425"/>
        <end position="447"/>
    </location>
</feature>
<evidence type="ECO:0000256" key="26">
    <source>
        <dbReference type="SAM" id="Phobius"/>
    </source>
</evidence>
<keyword evidence="29" id="KW-1185">Reference proteome</keyword>
<comment type="subunit">
    <text evidence="21">Forms a heterodimer (via TM13) with PDZK1IP1 (via N-terminal transmembrane helix); this interaction enhances SLC5A2 transporter activity.</text>
</comment>
<evidence type="ECO:0000256" key="7">
    <source>
        <dbReference type="ARBA" id="ARBA00022723"/>
    </source>
</evidence>
<keyword evidence="9" id="KW-0677">Repeat</keyword>
<evidence type="ECO:0000256" key="18">
    <source>
        <dbReference type="ARBA" id="ARBA00023319"/>
    </source>
</evidence>
<comment type="subcellular location">
    <subcellularLocation>
        <location evidence="2">Apical cell membrane</location>
        <topology evidence="2">Multi-pass membrane protein</topology>
    </subcellularLocation>
    <subcellularLocation>
        <location evidence="1">Membrane</location>
        <topology evidence="1">Single-pass membrane protein</topology>
    </subcellularLocation>
</comment>
<organism evidence="28 29">
    <name type="scientific">Atractosteus spatula</name>
    <name type="common">Alligator gar</name>
    <name type="synonym">Lepisosteus spatula</name>
    <dbReference type="NCBI Taxonomy" id="7917"/>
    <lineage>
        <taxon>Eukaryota</taxon>
        <taxon>Metazoa</taxon>
        <taxon>Chordata</taxon>
        <taxon>Craniata</taxon>
        <taxon>Vertebrata</taxon>
        <taxon>Euteleostomi</taxon>
        <taxon>Actinopterygii</taxon>
        <taxon>Neopterygii</taxon>
        <taxon>Holostei</taxon>
        <taxon>Semionotiformes</taxon>
        <taxon>Lepisosteidae</taxon>
        <taxon>Atractosteus</taxon>
    </lineage>
</organism>
<evidence type="ECO:0000256" key="8">
    <source>
        <dbReference type="ARBA" id="ARBA00022729"/>
    </source>
</evidence>
<feature type="transmembrane region" description="Helical" evidence="26">
    <location>
        <begin position="147"/>
        <end position="170"/>
    </location>
</feature>
<dbReference type="Pfam" id="PF00474">
    <property type="entry name" value="SSF"/>
    <property type="match status" value="1"/>
</dbReference>
<dbReference type="GO" id="GO:0005412">
    <property type="term" value="F:D-glucose:sodium symporter activity"/>
    <property type="evidence" value="ECO:0007669"/>
    <property type="project" value="TreeGrafter"/>
</dbReference>
<dbReference type="PROSITE" id="PS50283">
    <property type="entry name" value="NA_SOLUT_SYMP_3"/>
    <property type="match status" value="1"/>
</dbReference>
<dbReference type="InterPro" id="IPR001734">
    <property type="entry name" value="Na/solute_symporter"/>
</dbReference>
<evidence type="ECO:0000256" key="10">
    <source>
        <dbReference type="ARBA" id="ARBA00022847"/>
    </source>
</evidence>
<reference evidence="28" key="1">
    <citation type="journal article" date="2021" name="Cell">
        <title>Tracing the genetic footprints of vertebrate landing in non-teleost ray-finned fishes.</title>
        <authorList>
            <person name="Bi X."/>
            <person name="Wang K."/>
            <person name="Yang L."/>
            <person name="Pan H."/>
            <person name="Jiang H."/>
            <person name="Wei Q."/>
            <person name="Fang M."/>
            <person name="Yu H."/>
            <person name="Zhu C."/>
            <person name="Cai Y."/>
            <person name="He Y."/>
            <person name="Gan X."/>
            <person name="Zeng H."/>
            <person name="Yu D."/>
            <person name="Zhu Y."/>
            <person name="Jiang H."/>
            <person name="Qiu Q."/>
            <person name="Yang H."/>
            <person name="Zhang Y.E."/>
            <person name="Wang W."/>
            <person name="Zhu M."/>
            <person name="He S."/>
            <person name="Zhang G."/>
        </authorList>
    </citation>
    <scope>NUCLEOTIDE SEQUENCE</scope>
    <source>
        <strain evidence="28">Allg_001</strain>
    </source>
</reference>
<evidence type="ECO:0000256" key="5">
    <source>
        <dbReference type="ARBA" id="ARBA00022475"/>
    </source>
</evidence>
<evidence type="ECO:0000256" key="3">
    <source>
        <dbReference type="ARBA" id="ARBA00006434"/>
    </source>
</evidence>
<feature type="region of interest" description="Disordered" evidence="25">
    <location>
        <begin position="513"/>
        <end position="547"/>
    </location>
</feature>
<dbReference type="Pfam" id="PF08205">
    <property type="entry name" value="C2-set_2"/>
    <property type="match status" value="1"/>
</dbReference>
<dbReference type="PROSITE" id="PS00456">
    <property type="entry name" value="NA_SOLUT_SYMP_1"/>
    <property type="match status" value="1"/>
</dbReference>
<feature type="domain" description="Ig-like" evidence="27">
    <location>
        <begin position="746"/>
        <end position="829"/>
    </location>
</feature>
<evidence type="ECO:0000256" key="16">
    <source>
        <dbReference type="ARBA" id="ARBA00023180"/>
    </source>
</evidence>
<dbReference type="PANTHER" id="PTHR11819">
    <property type="entry name" value="SOLUTE CARRIER FAMILY 5"/>
    <property type="match status" value="1"/>
</dbReference>
<name>A0A8J7NEJ2_ATRSP</name>
<evidence type="ECO:0000256" key="21">
    <source>
        <dbReference type="ARBA" id="ARBA00063331"/>
    </source>
</evidence>
<evidence type="ECO:0000313" key="28">
    <source>
        <dbReference type="EMBL" id="MBN3311972.1"/>
    </source>
</evidence>
<keyword evidence="6 26" id="KW-0812">Transmembrane</keyword>
<keyword evidence="5" id="KW-1003">Cell membrane</keyword>
<dbReference type="InterPro" id="IPR036179">
    <property type="entry name" value="Ig-like_dom_sf"/>
</dbReference>
<dbReference type="NCBIfam" id="TIGR00813">
    <property type="entry name" value="sss"/>
    <property type="match status" value="1"/>
</dbReference>
<evidence type="ECO:0000256" key="14">
    <source>
        <dbReference type="ARBA" id="ARBA00023136"/>
    </source>
</evidence>
<feature type="compositionally biased region" description="Basic and acidic residues" evidence="25">
    <location>
        <begin position="513"/>
        <end position="539"/>
    </location>
</feature>
<keyword evidence="7" id="KW-0479">Metal-binding</keyword>
<evidence type="ECO:0000256" key="24">
    <source>
        <dbReference type="ARBA" id="ARBA00081561"/>
    </source>
</evidence>
<dbReference type="FunFam" id="1.20.1730.10:FF:000010">
    <property type="entry name" value="Solute carrier family 5 member 2"/>
    <property type="match status" value="1"/>
</dbReference>
<evidence type="ECO:0000256" key="15">
    <source>
        <dbReference type="ARBA" id="ARBA00023157"/>
    </source>
</evidence>
<comment type="caution">
    <text evidence="28">The sequence shown here is derived from an EMBL/GenBank/DDBJ whole genome shotgun (WGS) entry which is preliminary data.</text>
</comment>
<dbReference type="Pfam" id="PF07686">
    <property type="entry name" value="V-set"/>
    <property type="match status" value="1"/>
</dbReference>
<dbReference type="InterPro" id="IPR003598">
    <property type="entry name" value="Ig_sub2"/>
</dbReference>
<keyword evidence="12" id="KW-0915">Sodium</keyword>
<feature type="transmembrane region" description="Helical" evidence="26">
    <location>
        <begin position="363"/>
        <end position="384"/>
    </location>
</feature>
<sequence>SLFEVGASLFASNIGSGHFVGLAGTGAASGIAVGGFEWNVSEKKQIFNPAVEGRWVDNISFSVITMPQYLKKRFGGGRISLYLSIISLFLYIFTKISVDMFSGAVFIQQALGWNIYVAVIALLSITALYTVTGGLAALMYTDTVQTFVIIAGAFVLMGFAFAEVGGYSSLLDRYSSALPSLVQSADPARYNISASCYTPRADAFNLLRDPLTGDLPWPGVLLGIAIVGAWYWCTDQVIVQRCLAARSLTHVKAGCIMCGYLKLLPMFLMVFPGMINRVLYPDEVACVVPEVCKEVCGTEVGCSNIAYPKLVVSVMPNGLRGLMLAVMLAALMSSLASIFNSSSTLFTMDIWTRLRPQARDRELMIVGRVWVLVIVSVSIAWIPVVQAAQSGQLFDYIQSITSYLAPPIAAVFFLAVFVKRVNEPGAFWGLLGGLGMGLCRMVPEFVFGTGSCLFPSHCPPVVCGVHYLYFAVLLFFATATLVLTISYCTQAIPDKHLYRLVFSLRHSTEIRDDLDREEEERGRKARREAAEQSADKAQQDEVEDQFQPVTSDETVAVGGTVTLTCRVQDNDNSSLQWSNTAQQTLYFGEKRALRDHRIQLVQSTPTELSISIANVNLSDEGEYTCSIFTMPVRTAKATVTVLGVPQRPIITGYRGPVVEGGTVELSCQSSGSKPPARLRWFKGAEQIPGRPDVVDPEGKTFTVMSSINYTVSREDNDAVISCSVGHESLQTSDKSMEQRIQVLYKPSVRIQPESDLPREGEKFFLQCVGLGNPEPSAFKWERKEGELPFLSKQDGSYLYFESLNKSDNGLYHCEADNGIGKGEAEYQLSVLEDLPGTTSGGLPCPSVALPRGFEPCLSVCAPRLSSSWLYPEHVVPHPHHPLCKDLPLVPSVHFQPSSSSAYPGWDSAVWPGSLFPTPTTLYPTAMSTSSGIDHAVIGGVVAVIVFILLCLLIVLGRYLIRHKVWLQQGCPVLVLEGSVSVAAAGLSSPGPGGVSQCGCSRAVQSWSWRGQSVWLQQGCPVLVLEGSVMWLQQGCPVLVLEGSVMWLQQGCPVLVLEGSVMWLQQGCPVLVLEGSVSVAAAGLSSPGPGGVSQCGCSRAVQSWSWRGQSVWLQQGCPVLVLEGSVMWLQQGCPVLVLEGSVMWLQQGCPVLVLEGSVMWLQQGCPVLVLEGSVMWLQQGCPVLVLEGSVMWLQQGCPVLVLEGSVMWLQQGCPVLVLEGSVMWLQQGCPVLVLEGSVSVAAAGLSSPGPGGVSQCGCSRAVQSWSWRGQSVWLQQGCPVLVLEGSVSVAAAGLSSPGPGGVSQCGCSRAVQSWSWRGQSVWLQQGCPVLVLEGSVSVAAAGLSSPGPGGVSQCGCSRAVQSWSWRGQSVWLQQGCPVLVLEGSVSVAAAGLSSPGPGGVSQCGCSRAVQSWSWRGQSVWLQQGCPVLVLEGSVSVAAAGLSSPGPGGVSQCGCSRAVQSWSWRGQSVCLQQGCPVLVLEGSVGVSAAGLSSPGVRGIDAGCGCGDGLPVDADVRRQGSVQTGVLVPELAHVLLGAGAHGDGTGMAEETPEKETTCRLSHCDSSYRFDLLLAAPPPPSSPVTCRQCNTARRSDCRFGTGRVFRRLHHGSHGARASETRTLLAVVCVSLKANRSAVLIFRGEEESALILTTVKVKRTQ</sequence>
<dbReference type="SMART" id="SM00409">
    <property type="entry name" value="IG"/>
    <property type="match status" value="3"/>
</dbReference>
<keyword evidence="17" id="KW-0739">Sodium transport</keyword>
<dbReference type="InterPro" id="IPR007110">
    <property type="entry name" value="Ig-like_dom"/>
</dbReference>
<accession>A0A8J7NEJ2</accession>
<evidence type="ECO:0000256" key="19">
    <source>
        <dbReference type="ARBA" id="ARBA00050129"/>
    </source>
</evidence>
<evidence type="ECO:0000313" key="29">
    <source>
        <dbReference type="Proteomes" id="UP000736164"/>
    </source>
</evidence>
<dbReference type="SUPFAM" id="SSF48726">
    <property type="entry name" value="Immunoglobulin"/>
    <property type="match status" value="3"/>
</dbReference>
<dbReference type="Gene3D" id="1.20.1730.10">
    <property type="entry name" value="Sodium/glucose cotransporter"/>
    <property type="match status" value="1"/>
</dbReference>
<dbReference type="FunFam" id="2.60.40.10:FF:000013">
    <property type="entry name" value="cell adhesion molecule 1 isoform X1"/>
    <property type="match status" value="1"/>
</dbReference>
<dbReference type="Proteomes" id="UP000736164">
    <property type="component" value="Unassembled WGS sequence"/>
</dbReference>
<keyword evidence="13" id="KW-0406">Ion transport</keyword>
<evidence type="ECO:0000256" key="6">
    <source>
        <dbReference type="ARBA" id="ARBA00022692"/>
    </source>
</evidence>
<dbReference type="EMBL" id="JAAWVO010003619">
    <property type="protein sequence ID" value="MBN3311972.1"/>
    <property type="molecule type" value="Genomic_DNA"/>
</dbReference>
<dbReference type="GO" id="GO:0016324">
    <property type="term" value="C:apical plasma membrane"/>
    <property type="evidence" value="ECO:0007669"/>
    <property type="project" value="UniProtKB-SubCell"/>
</dbReference>
<dbReference type="InterPro" id="IPR013783">
    <property type="entry name" value="Ig-like_fold"/>
</dbReference>
<dbReference type="InterPro" id="IPR013106">
    <property type="entry name" value="Ig_V-set"/>
</dbReference>
<protein>
    <recommendedName>
        <fullName evidence="22">Sodium/glucose cotransporter 2</fullName>
    </recommendedName>
    <alternativeName>
        <fullName evidence="24">Low affinity sodium-glucose cotransporter</fullName>
    </alternativeName>
    <alternativeName>
        <fullName evidence="23">Solute carrier family 5 member 2</fullName>
    </alternativeName>
</protein>
<dbReference type="InterPro" id="IPR013162">
    <property type="entry name" value="CD80_C2-set"/>
</dbReference>
<feature type="transmembrane region" description="Helical" evidence="26">
    <location>
        <begin position="113"/>
        <end position="140"/>
    </location>
</feature>
<evidence type="ECO:0000256" key="25">
    <source>
        <dbReference type="SAM" id="MobiDB-lite"/>
    </source>
</evidence>
<dbReference type="PROSITE" id="PS00457">
    <property type="entry name" value="NA_SOLUT_SYMP_2"/>
    <property type="match status" value="1"/>
</dbReference>
<evidence type="ECO:0000256" key="12">
    <source>
        <dbReference type="ARBA" id="ARBA00023053"/>
    </source>
</evidence>
<evidence type="ECO:0000256" key="9">
    <source>
        <dbReference type="ARBA" id="ARBA00022737"/>
    </source>
</evidence>
<evidence type="ECO:0000256" key="20">
    <source>
        <dbReference type="ARBA" id="ARBA00059702"/>
    </source>
</evidence>
<dbReference type="GO" id="GO:0046872">
    <property type="term" value="F:metal ion binding"/>
    <property type="evidence" value="ECO:0007669"/>
    <property type="project" value="UniProtKB-KW"/>
</dbReference>
<dbReference type="Pfam" id="PF13927">
    <property type="entry name" value="Ig_3"/>
    <property type="match status" value="1"/>
</dbReference>
<feature type="transmembrane region" description="Helical" evidence="26">
    <location>
        <begin position="215"/>
        <end position="233"/>
    </location>
</feature>
<feature type="transmembrane region" description="Helical" evidence="26">
    <location>
        <begin position="467"/>
        <end position="489"/>
    </location>
</feature>
<dbReference type="InterPro" id="IPR003599">
    <property type="entry name" value="Ig_sub"/>
</dbReference>
<comment type="function">
    <text evidence="20">Electrogenic Na(+)-coupled sugar symporter that actively transports D-glucose at the plasma membrane, with a Na(+) to sugar coupling ratio of 1:1. Transporter activity is driven by a transmembrane Na(+) electrochemical gradient set by the Na(+)/K(+) pump. Unlike SLC5A1/SGLT1, requires the auxiliary protein PDZK1IP1/MAP17 for full transporter activity. Has a primary role in D-glucose reabsorption from glomerular filtrate across the brush border of the early proximal tubules of the kidney.</text>
</comment>
<dbReference type="Gene3D" id="2.60.40.10">
    <property type="entry name" value="Immunoglobulins"/>
    <property type="match status" value="3"/>
</dbReference>
<keyword evidence="15" id="KW-1015">Disulfide bond</keyword>
<dbReference type="InterPro" id="IPR038377">
    <property type="entry name" value="Na/Glc_symporter_sf"/>
</dbReference>
<keyword evidence="11 26" id="KW-1133">Transmembrane helix</keyword>
<evidence type="ECO:0000256" key="22">
    <source>
        <dbReference type="ARBA" id="ARBA00072719"/>
    </source>
</evidence>
<evidence type="ECO:0000259" key="27">
    <source>
        <dbReference type="PROSITE" id="PS50835"/>
    </source>
</evidence>
<feature type="transmembrane region" description="Helical" evidence="26">
    <location>
        <begin position="935"/>
        <end position="960"/>
    </location>
</feature>
<feature type="domain" description="Ig-like" evidence="27">
    <location>
        <begin position="548"/>
        <end position="640"/>
    </location>
</feature>
<feature type="transmembrane region" description="Helical" evidence="26">
    <location>
        <begin position="396"/>
        <end position="418"/>
    </location>
</feature>
<dbReference type="InterPro" id="IPR018212">
    <property type="entry name" value="Na/solute_symporter_CS"/>
</dbReference>
<feature type="transmembrane region" description="Helical" evidence="26">
    <location>
        <begin position="81"/>
        <end position="107"/>
    </location>
</feature>
<keyword evidence="14 26" id="KW-0472">Membrane</keyword>